<dbReference type="Proteomes" id="UP000319576">
    <property type="component" value="Chromosome"/>
</dbReference>
<dbReference type="SUPFAM" id="SSF53850">
    <property type="entry name" value="Periplasmic binding protein-like II"/>
    <property type="match status" value="1"/>
</dbReference>
<feature type="region of interest" description="Disordered" evidence="1">
    <location>
        <begin position="34"/>
        <end position="61"/>
    </location>
</feature>
<keyword evidence="5" id="KW-1185">Reference proteome</keyword>
<protein>
    <submittedName>
        <fullName evidence="4">Bacterial extracellular solute-binding protein, family 5 Middle</fullName>
    </submittedName>
</protein>
<name>A0A517XVI1_9BACT</name>
<organism evidence="4 5">
    <name type="scientific">Urbifossiella limnaea</name>
    <dbReference type="NCBI Taxonomy" id="2528023"/>
    <lineage>
        <taxon>Bacteria</taxon>
        <taxon>Pseudomonadati</taxon>
        <taxon>Planctomycetota</taxon>
        <taxon>Planctomycetia</taxon>
        <taxon>Gemmatales</taxon>
        <taxon>Gemmataceae</taxon>
        <taxon>Urbifossiella</taxon>
    </lineage>
</organism>
<dbReference type="KEGG" id="uli:ETAA1_34880"/>
<dbReference type="RefSeq" id="WP_202920185.1">
    <property type="nucleotide sequence ID" value="NZ_CP036273.1"/>
</dbReference>
<dbReference type="InterPro" id="IPR000914">
    <property type="entry name" value="SBP_5_dom"/>
</dbReference>
<dbReference type="GO" id="GO:0015833">
    <property type="term" value="P:peptide transport"/>
    <property type="evidence" value="ECO:0007669"/>
    <property type="project" value="TreeGrafter"/>
</dbReference>
<feature type="chain" id="PRO_5022165273" evidence="2">
    <location>
        <begin position="23"/>
        <end position="899"/>
    </location>
</feature>
<evidence type="ECO:0000313" key="5">
    <source>
        <dbReference type="Proteomes" id="UP000319576"/>
    </source>
</evidence>
<dbReference type="GO" id="GO:1904680">
    <property type="term" value="F:peptide transmembrane transporter activity"/>
    <property type="evidence" value="ECO:0007669"/>
    <property type="project" value="TreeGrafter"/>
</dbReference>
<dbReference type="Gene3D" id="3.10.105.10">
    <property type="entry name" value="Dipeptide-binding Protein, Domain 3"/>
    <property type="match status" value="1"/>
</dbReference>
<gene>
    <name evidence="4" type="ORF">ETAA1_34880</name>
</gene>
<feature type="domain" description="Solute-binding protein family 5" evidence="3">
    <location>
        <begin position="471"/>
        <end position="733"/>
    </location>
</feature>
<keyword evidence="2" id="KW-0732">Signal</keyword>
<dbReference type="Pfam" id="PF00496">
    <property type="entry name" value="SBP_bac_5"/>
    <property type="match status" value="1"/>
</dbReference>
<reference evidence="4 5" key="1">
    <citation type="submission" date="2019-02" db="EMBL/GenBank/DDBJ databases">
        <title>Deep-cultivation of Planctomycetes and their phenomic and genomic characterization uncovers novel biology.</title>
        <authorList>
            <person name="Wiegand S."/>
            <person name="Jogler M."/>
            <person name="Boedeker C."/>
            <person name="Pinto D."/>
            <person name="Vollmers J."/>
            <person name="Rivas-Marin E."/>
            <person name="Kohn T."/>
            <person name="Peeters S.H."/>
            <person name="Heuer A."/>
            <person name="Rast P."/>
            <person name="Oberbeckmann S."/>
            <person name="Bunk B."/>
            <person name="Jeske O."/>
            <person name="Meyerdierks A."/>
            <person name="Storesund J.E."/>
            <person name="Kallscheuer N."/>
            <person name="Luecker S."/>
            <person name="Lage O.M."/>
            <person name="Pohl T."/>
            <person name="Merkel B.J."/>
            <person name="Hornburger P."/>
            <person name="Mueller R.-W."/>
            <person name="Bruemmer F."/>
            <person name="Labrenz M."/>
            <person name="Spormann A.M."/>
            <person name="Op den Camp H."/>
            <person name="Overmann J."/>
            <person name="Amann R."/>
            <person name="Jetten M.S.M."/>
            <person name="Mascher T."/>
            <person name="Medema M.H."/>
            <person name="Devos D.P."/>
            <person name="Kaster A.-K."/>
            <person name="Ovreas L."/>
            <person name="Rohde M."/>
            <person name="Galperin M.Y."/>
            <person name="Jogler C."/>
        </authorList>
    </citation>
    <scope>NUCLEOTIDE SEQUENCE [LARGE SCALE GENOMIC DNA]</scope>
    <source>
        <strain evidence="4 5">ETA_A1</strain>
    </source>
</reference>
<evidence type="ECO:0000259" key="3">
    <source>
        <dbReference type="Pfam" id="PF00496"/>
    </source>
</evidence>
<feature type="signal peptide" evidence="2">
    <location>
        <begin position="1"/>
        <end position="22"/>
    </location>
</feature>
<dbReference type="AlphaFoldDB" id="A0A517XVI1"/>
<evidence type="ECO:0000256" key="1">
    <source>
        <dbReference type="SAM" id="MobiDB-lite"/>
    </source>
</evidence>
<dbReference type="Gene3D" id="3.40.190.10">
    <property type="entry name" value="Periplasmic binding protein-like II"/>
    <property type="match status" value="1"/>
</dbReference>
<accession>A0A517XVI1</accession>
<sequence length="899" mass="98548" precursor="true">MLTSFRPAAVALAFGLALVVTASPAQPPEVEDIKPKLKKIVVDDPDPLPPKGPTTGPTGDPSVKLDELAAAAKAATNPAIKAAFEKYLVPFDRLTGATGAVRVKPIPVHRSGGLPAEFGVQELSPTGVPGPSKNVAKSEVRRFEHFEEMMLIEADVWLKRSGAPDGGPPPEFLAGAEKLLAAGLRYHDYAKANNLRTGKQWDEVRRPLYEKLKEARIRDLRQATTAGEWARVREAAGRIIAAYPNDPVMAKEAAEARVAEAERLLRTKQFGDQVLARELLDDFELKFPGAGGDPVKRARKELSDEAQRFFTLARADKANGNPVRARDYARQAEALDPNLPGLRELARDLGTGSTTLTVGARVFPERLSPVTARFDSERQAVELLFESLLDEIPDPAGGARYRPSVALGMPAVVPGGRELGVRSFPPRGDQEPGFDSSDVAETIKLYRTRPELWAGYSLPWISDLPIPTGPAGVRIAFQHGHPDPRALLTFKLLPATWLSRNARRVDDADFSARPTGTGPFRFGTSSVDPKTGGKTLTLVDNPNFGRTRDRAGLPHLREVRFVELSKIADPFAEFRGGRLNIIPDLTPTELSKALAQNAAELGGHGQVFTAGTNRRVFVLALNIRRPPFQSRDLRRGLGLAIDRDEILQQVYGTVPAQYRRTTGPMTGPFPPGSWAGAKGTGGLPTPLMDRTQAIVHFARYMTTPSAPRSLKLSYPTGDPVAQTACEKIKAQIESLFKDVAVGSRLTLELDPREPRDFLRHVESEQRYDLAYLPFDYPDDWHPFGLAAFLDPDAAGRDGRNVTGFLSAGTNPDEKDRELGGELAAFREHRDFAGDLMPRAQRVHTQFIERMPFVPLWQLDRHTLVSGKLKVVIDDGADPVTADRLNPAVLFQNAARWKME</sequence>
<evidence type="ECO:0000313" key="4">
    <source>
        <dbReference type="EMBL" id="QDU21521.1"/>
    </source>
</evidence>
<evidence type="ECO:0000256" key="2">
    <source>
        <dbReference type="SAM" id="SignalP"/>
    </source>
</evidence>
<proteinExistence type="predicted"/>
<dbReference type="PANTHER" id="PTHR30290">
    <property type="entry name" value="PERIPLASMIC BINDING COMPONENT OF ABC TRANSPORTER"/>
    <property type="match status" value="1"/>
</dbReference>
<dbReference type="EMBL" id="CP036273">
    <property type="protein sequence ID" value="QDU21521.1"/>
    <property type="molecule type" value="Genomic_DNA"/>
</dbReference>
<dbReference type="InterPro" id="IPR039424">
    <property type="entry name" value="SBP_5"/>
</dbReference>